<gene>
    <name evidence="1" type="ORF">EXN68_11715</name>
</gene>
<accession>A0A546XI42</accession>
<dbReference type="EMBL" id="SGNY01000003">
    <property type="protein sequence ID" value="TRB00382.1"/>
    <property type="molecule type" value="Genomic_DNA"/>
</dbReference>
<sequence>MSNEYKLFFSVAGTPGKTGFPQHVWAAYLEDPDGKQVWSNTVHKPSLLDGDQSSALYAAIGAALESIPSGYTLLLFAPQDEIRWVYSVSREQRRANRYRASNRRERPNAHLIRPLDDLAEQLGVTLTARQPVLDHEFDMLEVARRDASARWTDACQALGNKF</sequence>
<dbReference type="Proteomes" id="UP000315434">
    <property type="component" value="Unassembled WGS sequence"/>
</dbReference>
<evidence type="ECO:0000313" key="1">
    <source>
        <dbReference type="EMBL" id="TRB00382.1"/>
    </source>
</evidence>
<dbReference type="OrthoDB" id="9947439at2"/>
<organism evidence="1 2">
    <name type="scientific">Rhizobium rhizogenes</name>
    <name type="common">Agrobacterium rhizogenes</name>
    <dbReference type="NCBI Taxonomy" id="359"/>
    <lineage>
        <taxon>Bacteria</taxon>
        <taxon>Pseudomonadati</taxon>
        <taxon>Pseudomonadota</taxon>
        <taxon>Alphaproteobacteria</taxon>
        <taxon>Hyphomicrobiales</taxon>
        <taxon>Rhizobiaceae</taxon>
        <taxon>Rhizobium/Agrobacterium group</taxon>
        <taxon>Rhizobium</taxon>
    </lineage>
</organism>
<name>A0A546XI42_RHIRH</name>
<evidence type="ECO:0008006" key="3">
    <source>
        <dbReference type="Google" id="ProtNLM"/>
    </source>
</evidence>
<dbReference type="RefSeq" id="WP_142840951.1">
    <property type="nucleotide sequence ID" value="NZ_SGNY01000003.1"/>
</dbReference>
<dbReference type="AlphaFoldDB" id="A0A546XI42"/>
<reference evidence="1 2" key="1">
    <citation type="journal article" date="2019" name="Appl. Microbiol. Biotechnol.">
        <title>Differential efficiency of wild type rhizogenic strains for rol gene transformation of plants.</title>
        <authorList>
            <person name="Desmet S."/>
            <person name="De Keyser E."/>
            <person name="Van Vaerenbergh J."/>
            <person name="Baeyen S."/>
            <person name="Van Huylenbroeck J."/>
            <person name="Geelen D."/>
            <person name="Dhooghe E."/>
        </authorList>
    </citation>
    <scope>NUCLEOTIDE SEQUENCE [LARGE SCALE GENOMIC DNA]</scope>
    <source>
        <strain evidence="1 2">GBBC3284</strain>
    </source>
</reference>
<proteinExistence type="predicted"/>
<evidence type="ECO:0000313" key="2">
    <source>
        <dbReference type="Proteomes" id="UP000315434"/>
    </source>
</evidence>
<protein>
    <recommendedName>
        <fullName evidence="3">RNase H type-1 domain-containing protein</fullName>
    </recommendedName>
</protein>
<comment type="caution">
    <text evidence="1">The sequence shown here is derived from an EMBL/GenBank/DDBJ whole genome shotgun (WGS) entry which is preliminary data.</text>
</comment>